<evidence type="ECO:0000313" key="3">
    <source>
        <dbReference type="Proteomes" id="UP000076574"/>
    </source>
</evidence>
<keyword evidence="1" id="KW-0472">Membrane</keyword>
<keyword evidence="3" id="KW-1185">Reference proteome</keyword>
<dbReference type="Proteomes" id="UP000076574">
    <property type="component" value="Unassembled WGS sequence"/>
</dbReference>
<sequence length="130" mass="14521">MTAPADLPKNVFYFEALLYMSLILDALSIAFQDRTPDLTMSESTIMAANLVAACMLLFFVWLVWLAAYRRKGWPRWVLVVSLAFSVLSLFQVLGVYGLQFDSGIEIVSCILTGLGLYCAFSGDAKDWFKA</sequence>
<dbReference type="AlphaFoldDB" id="A0A163ZK66"/>
<dbReference type="EMBL" id="LVYV01000010">
    <property type="protein sequence ID" value="KZD23569.1"/>
    <property type="molecule type" value="Genomic_DNA"/>
</dbReference>
<dbReference type="STRING" id="943830.A4A58_27095"/>
<keyword evidence="1" id="KW-1133">Transmembrane helix</keyword>
<comment type="caution">
    <text evidence="2">The sequence shown here is derived from an EMBL/GenBank/DDBJ whole genome shotgun (WGS) entry which is preliminary data.</text>
</comment>
<feature type="transmembrane region" description="Helical" evidence="1">
    <location>
        <begin position="102"/>
        <end position="120"/>
    </location>
</feature>
<feature type="transmembrane region" description="Helical" evidence="1">
    <location>
        <begin position="43"/>
        <end position="64"/>
    </location>
</feature>
<proteinExistence type="predicted"/>
<feature type="transmembrane region" description="Helical" evidence="1">
    <location>
        <begin position="76"/>
        <end position="96"/>
    </location>
</feature>
<evidence type="ECO:0000256" key="1">
    <source>
        <dbReference type="SAM" id="Phobius"/>
    </source>
</evidence>
<protein>
    <submittedName>
        <fullName evidence="2">Uncharacterized protein</fullName>
    </submittedName>
</protein>
<gene>
    <name evidence="2" type="ORF">A4A58_27095</name>
</gene>
<accession>A0A163ZK66</accession>
<organism evidence="2 3">
    <name type="scientific">Tardiphaga robiniae</name>
    <dbReference type="NCBI Taxonomy" id="943830"/>
    <lineage>
        <taxon>Bacteria</taxon>
        <taxon>Pseudomonadati</taxon>
        <taxon>Pseudomonadota</taxon>
        <taxon>Alphaproteobacteria</taxon>
        <taxon>Hyphomicrobiales</taxon>
        <taxon>Nitrobacteraceae</taxon>
        <taxon>Tardiphaga</taxon>
    </lineage>
</organism>
<dbReference type="RefSeq" id="WP_068732486.1">
    <property type="nucleotide sequence ID" value="NZ_LVYV01000010.1"/>
</dbReference>
<reference evidence="2 3" key="1">
    <citation type="submission" date="2016-03" db="EMBL/GenBank/DDBJ databases">
        <title>Microsymbionts genomes from the relict species Vavilovia formosa (Stev.) Fed.</title>
        <authorList>
            <person name="Kopat V."/>
            <person name="Chirak E."/>
            <person name="Kimeklis A."/>
            <person name="Andronov E."/>
        </authorList>
    </citation>
    <scope>NUCLEOTIDE SEQUENCE [LARGE SCALE GENOMIC DNA]</scope>
    <source>
        <strain evidence="2 3">Vaf07</strain>
    </source>
</reference>
<keyword evidence="1" id="KW-0812">Transmembrane</keyword>
<dbReference type="OrthoDB" id="8265023at2"/>
<evidence type="ECO:0000313" key="2">
    <source>
        <dbReference type="EMBL" id="KZD23569.1"/>
    </source>
</evidence>
<feature type="transmembrane region" description="Helical" evidence="1">
    <location>
        <begin position="12"/>
        <end position="31"/>
    </location>
</feature>
<name>A0A163ZK66_9BRAD</name>